<keyword evidence="8" id="KW-0675">Receptor</keyword>
<keyword evidence="9" id="KW-1185">Reference proteome</keyword>
<dbReference type="Pfam" id="PF08395">
    <property type="entry name" value="7tm_7"/>
    <property type="match status" value="1"/>
</dbReference>
<keyword evidence="7" id="KW-0732">Signal</keyword>
<accession>A0A8J5MMP1</accession>
<feature type="chain" id="PRO_5035316546" evidence="7">
    <location>
        <begin position="19"/>
        <end position="413"/>
    </location>
</feature>
<keyword evidence="4 6" id="KW-1133">Transmembrane helix</keyword>
<evidence type="ECO:0000256" key="5">
    <source>
        <dbReference type="ARBA" id="ARBA00023136"/>
    </source>
</evidence>
<feature type="signal peptide" evidence="7">
    <location>
        <begin position="1"/>
        <end position="18"/>
    </location>
</feature>
<keyword evidence="2" id="KW-1003">Cell membrane</keyword>
<feature type="transmembrane region" description="Helical" evidence="6">
    <location>
        <begin position="287"/>
        <end position="310"/>
    </location>
</feature>
<evidence type="ECO:0000313" key="8">
    <source>
        <dbReference type="EMBL" id="KAG7157101.1"/>
    </source>
</evidence>
<dbReference type="EMBL" id="JAHLQT010038037">
    <property type="protein sequence ID" value="KAG7157101.1"/>
    <property type="molecule type" value="Genomic_DNA"/>
</dbReference>
<evidence type="ECO:0000256" key="4">
    <source>
        <dbReference type="ARBA" id="ARBA00022989"/>
    </source>
</evidence>
<feature type="transmembrane region" description="Helical" evidence="6">
    <location>
        <begin position="79"/>
        <end position="100"/>
    </location>
</feature>
<evidence type="ECO:0000256" key="3">
    <source>
        <dbReference type="ARBA" id="ARBA00022692"/>
    </source>
</evidence>
<dbReference type="AlphaFoldDB" id="A0A8J5MMP1"/>
<gene>
    <name evidence="8" type="ORF">Hamer_G025819</name>
</gene>
<feature type="non-terminal residue" evidence="8">
    <location>
        <position position="413"/>
    </location>
</feature>
<evidence type="ECO:0000313" key="9">
    <source>
        <dbReference type="Proteomes" id="UP000747542"/>
    </source>
</evidence>
<protein>
    <submittedName>
        <fullName evidence="8">Putative 7tm Chemosensory receptor-containing protein 7</fullName>
    </submittedName>
</protein>
<name>A0A8J5MMP1_HOMAM</name>
<evidence type="ECO:0000256" key="2">
    <source>
        <dbReference type="ARBA" id="ARBA00022475"/>
    </source>
</evidence>
<feature type="transmembrane region" description="Helical" evidence="6">
    <location>
        <begin position="369"/>
        <end position="388"/>
    </location>
</feature>
<keyword evidence="3 6" id="KW-0812">Transmembrane</keyword>
<comment type="subcellular location">
    <subcellularLocation>
        <location evidence="1">Cell membrane</location>
        <topology evidence="1">Multi-pass membrane protein</topology>
    </subcellularLocation>
</comment>
<reference evidence="8" key="1">
    <citation type="journal article" date="2021" name="Sci. Adv.">
        <title>The American lobster genome reveals insights on longevity, neural, and immune adaptations.</title>
        <authorList>
            <person name="Polinski J.M."/>
            <person name="Zimin A.V."/>
            <person name="Clark K.F."/>
            <person name="Kohn A.B."/>
            <person name="Sadowski N."/>
            <person name="Timp W."/>
            <person name="Ptitsyn A."/>
            <person name="Khanna P."/>
            <person name="Romanova D.Y."/>
            <person name="Williams P."/>
            <person name="Greenwood S.J."/>
            <person name="Moroz L.L."/>
            <person name="Walt D.R."/>
            <person name="Bodnar A.G."/>
        </authorList>
    </citation>
    <scope>NUCLEOTIDE SEQUENCE</scope>
    <source>
        <strain evidence="8">GMGI-L3</strain>
    </source>
</reference>
<dbReference type="GO" id="GO:0050909">
    <property type="term" value="P:sensory perception of taste"/>
    <property type="evidence" value="ECO:0007669"/>
    <property type="project" value="InterPro"/>
</dbReference>
<evidence type="ECO:0000256" key="6">
    <source>
        <dbReference type="SAM" id="Phobius"/>
    </source>
</evidence>
<evidence type="ECO:0000256" key="7">
    <source>
        <dbReference type="SAM" id="SignalP"/>
    </source>
</evidence>
<organism evidence="8 9">
    <name type="scientific">Homarus americanus</name>
    <name type="common">American lobster</name>
    <dbReference type="NCBI Taxonomy" id="6706"/>
    <lineage>
        <taxon>Eukaryota</taxon>
        <taxon>Metazoa</taxon>
        <taxon>Ecdysozoa</taxon>
        <taxon>Arthropoda</taxon>
        <taxon>Crustacea</taxon>
        <taxon>Multicrustacea</taxon>
        <taxon>Malacostraca</taxon>
        <taxon>Eumalacostraca</taxon>
        <taxon>Eucarida</taxon>
        <taxon>Decapoda</taxon>
        <taxon>Pleocyemata</taxon>
        <taxon>Astacidea</taxon>
        <taxon>Nephropoidea</taxon>
        <taxon>Nephropidae</taxon>
        <taxon>Homarus</taxon>
    </lineage>
</organism>
<comment type="caution">
    <text evidence="8">The sequence shown here is derived from an EMBL/GenBank/DDBJ whole genome shotgun (WGS) entry which is preliminary data.</text>
</comment>
<dbReference type="GO" id="GO:0005886">
    <property type="term" value="C:plasma membrane"/>
    <property type="evidence" value="ECO:0007669"/>
    <property type="project" value="UniProtKB-SubCell"/>
</dbReference>
<dbReference type="InterPro" id="IPR013604">
    <property type="entry name" value="7TM_chemorcpt"/>
</dbReference>
<sequence>VHLLGMNAVLFWYKLVGGLPYTWPGGPNLKNDTLVTVDTIKDIKRDKLWMVWTLVFGFFIAAYFSYGGLQIMDIFDECATTFTVILKVEDFIGMMTTILLRIHMIGQAKRLADACSRMHILCNTHGFKGNPYYSDKYILTVAGHHLIGFMCICYGNVSMAVAEGTIHYFRIANLFEATVKPLVFNLSMMMYSHLINLQAKIYSQFLDYVAEDDDQTSPIPPQIANWTTSPARMTRGTTRGTTRVNTIIQLPQNTATYPTYTINTDKAKILLFDLYDSHQYIKGYFQFMVGLGLLHSTISSIVSCFLAAIAERKTFPEYVATREELRVVIKRMRHDKRVTHKKDEMGDLLELLEEDPGFDMGGFFTLGRARMVDILSFVATYMVILLQFKVTENKPDNPLCINGTVAVGTLPSE</sequence>
<keyword evidence="5 6" id="KW-0472">Membrane</keyword>
<proteinExistence type="predicted"/>
<evidence type="ECO:0000256" key="1">
    <source>
        <dbReference type="ARBA" id="ARBA00004651"/>
    </source>
</evidence>
<feature type="transmembrane region" description="Helical" evidence="6">
    <location>
        <begin position="48"/>
        <end position="67"/>
    </location>
</feature>
<dbReference type="Proteomes" id="UP000747542">
    <property type="component" value="Unassembled WGS sequence"/>
</dbReference>